<name>A0A846LWK9_9ACTN</name>
<proteinExistence type="predicted"/>
<dbReference type="EMBL" id="JAAMPA010000003">
    <property type="protein sequence ID" value="NIH70125.1"/>
    <property type="molecule type" value="Genomic_DNA"/>
</dbReference>
<dbReference type="Pfam" id="PF19420">
    <property type="entry name" value="DDAH_eukar"/>
    <property type="match status" value="1"/>
</dbReference>
<gene>
    <name evidence="2" type="ORF">FB380_004623</name>
    <name evidence="1" type="ORF">GCM10011589_45790</name>
</gene>
<dbReference type="InterPro" id="IPR014541">
    <property type="entry name" value="Amdntrnsf_FN0238"/>
</dbReference>
<organism evidence="2 3">
    <name type="scientific">Modestobacter marinus</name>
    <dbReference type="NCBI Taxonomy" id="477641"/>
    <lineage>
        <taxon>Bacteria</taxon>
        <taxon>Bacillati</taxon>
        <taxon>Actinomycetota</taxon>
        <taxon>Actinomycetes</taxon>
        <taxon>Geodermatophilales</taxon>
        <taxon>Geodermatophilaceae</taxon>
        <taxon>Modestobacter</taxon>
    </lineage>
</organism>
<reference evidence="4" key="2">
    <citation type="journal article" date="2019" name="Int. J. Syst. Evol. Microbiol.">
        <title>The Global Catalogue of Microorganisms (GCM) 10K type strain sequencing project: providing services to taxonomists for standard genome sequencing and annotation.</title>
        <authorList>
            <consortium name="The Broad Institute Genomics Platform"/>
            <consortium name="The Broad Institute Genome Sequencing Center for Infectious Disease"/>
            <person name="Wu L."/>
            <person name="Ma J."/>
        </authorList>
    </citation>
    <scope>NUCLEOTIDE SEQUENCE [LARGE SCALE GENOMIC DNA]</scope>
    <source>
        <strain evidence="4">CGMCC 4.5581</strain>
    </source>
</reference>
<evidence type="ECO:0000313" key="4">
    <source>
        <dbReference type="Proteomes" id="UP000648663"/>
    </source>
</evidence>
<evidence type="ECO:0000313" key="1">
    <source>
        <dbReference type="EMBL" id="GGL84141.1"/>
    </source>
</evidence>
<reference evidence="1" key="4">
    <citation type="submission" date="2024-05" db="EMBL/GenBank/DDBJ databases">
        <authorList>
            <person name="Sun Q."/>
            <person name="Zhou Y."/>
        </authorList>
    </citation>
    <scope>NUCLEOTIDE SEQUENCE</scope>
    <source>
        <strain evidence="1">CGMCC 4.5581</strain>
    </source>
</reference>
<accession>A0A846LWK9</accession>
<evidence type="ECO:0000313" key="2">
    <source>
        <dbReference type="EMBL" id="NIH70125.1"/>
    </source>
</evidence>
<dbReference type="Proteomes" id="UP000648663">
    <property type="component" value="Unassembled WGS sequence"/>
</dbReference>
<dbReference type="RefSeq" id="WP_166757633.1">
    <property type="nucleotide sequence ID" value="NZ_BAABJU010000008.1"/>
</dbReference>
<dbReference type="PIRSF" id="PIRSF028188">
    <property type="entry name" value="Amdntrnsf_FN0238"/>
    <property type="match status" value="1"/>
</dbReference>
<sequence length="330" mass="35716">MAPPLQAPGAVVLIRPHRFRPNELTRVDNAFQSLPAAPDAAGVAARARDEVTRLAEALDAAGVVVHLFDDHAHDRPDSVFPNNWLSTHPDGRVALYPMFAVNRRSERRADVVRLLQERYRVDQVVDFSGSERDGQFLESTGAMVLDHRERVAYVSRSHRAHPEALARFCATFGYEALLFDTADAEGRAVYHTNVLMSVGSAVALVGLGMIRTAADRARVTDRLTASGREVIELAEEQVREFAGNALELTGRDGPLLALSTRAAASLTPAQRRRIEATTQLLPVAVPTVELAGGSVRCMIAGVHLPPRPAEPLRASLFGAQPGAVRVPVAP</sequence>
<comment type="caution">
    <text evidence="2">The sequence shown here is derived from an EMBL/GenBank/DDBJ whole genome shotgun (WGS) entry which is preliminary data.</text>
</comment>
<dbReference type="EMBL" id="BMMI01000013">
    <property type="protein sequence ID" value="GGL84141.1"/>
    <property type="molecule type" value="Genomic_DNA"/>
</dbReference>
<dbReference type="SUPFAM" id="SSF55909">
    <property type="entry name" value="Pentein"/>
    <property type="match status" value="1"/>
</dbReference>
<keyword evidence="4" id="KW-1185">Reference proteome</keyword>
<protein>
    <submittedName>
        <fullName evidence="1">Amidinotransferase</fullName>
    </submittedName>
</protein>
<dbReference type="Gene3D" id="3.75.10.10">
    <property type="entry name" value="L-arginine/glycine Amidinotransferase, Chain A"/>
    <property type="match status" value="1"/>
</dbReference>
<dbReference type="PANTHER" id="PTHR43224:SF1">
    <property type="entry name" value="AMIDINOTRANSFERASE"/>
    <property type="match status" value="1"/>
</dbReference>
<dbReference type="Proteomes" id="UP000552836">
    <property type="component" value="Unassembled WGS sequence"/>
</dbReference>
<dbReference type="PANTHER" id="PTHR43224">
    <property type="entry name" value="AMIDINOTRANSFERASE"/>
    <property type="match status" value="1"/>
</dbReference>
<dbReference type="NCBIfam" id="NF046062">
    <property type="entry name" value="citrull_CtlX"/>
    <property type="match status" value="1"/>
</dbReference>
<reference evidence="1" key="1">
    <citation type="journal article" date="2014" name="Int. J. Syst. Evol. Microbiol.">
        <title>Complete genome of a new Firmicutes species belonging to the dominant human colonic microbiota ('Ruminococcus bicirculans') reveals two chromosomes and a selective capacity to utilize plant glucans.</title>
        <authorList>
            <consortium name="NISC Comparative Sequencing Program"/>
            <person name="Wegmann U."/>
            <person name="Louis P."/>
            <person name="Goesmann A."/>
            <person name="Henrissat B."/>
            <person name="Duncan S.H."/>
            <person name="Flint H.J."/>
        </authorList>
    </citation>
    <scope>NUCLEOTIDE SEQUENCE</scope>
    <source>
        <strain evidence="1">CGMCC 4.5581</strain>
    </source>
</reference>
<dbReference type="AlphaFoldDB" id="A0A846LWK9"/>
<evidence type="ECO:0000313" key="3">
    <source>
        <dbReference type="Proteomes" id="UP000552836"/>
    </source>
</evidence>
<reference evidence="2 3" key="3">
    <citation type="submission" date="2020-02" db="EMBL/GenBank/DDBJ databases">
        <title>Sequencing the genomes of 1000 actinobacteria strains.</title>
        <authorList>
            <person name="Klenk H.-P."/>
        </authorList>
    </citation>
    <scope>NUCLEOTIDE SEQUENCE [LARGE SCALE GENOMIC DNA]</scope>
    <source>
        <strain evidence="2 3">DSM 45201</strain>
    </source>
</reference>